<dbReference type="GO" id="GO:0004519">
    <property type="term" value="F:endonuclease activity"/>
    <property type="evidence" value="ECO:0007669"/>
    <property type="project" value="UniProtKB-KW"/>
</dbReference>
<sequence>MSFGVFIHRFDSIYDDSPAERYQFPAQYLGRVQACVGDWIVYYEPRKIRDTRGYFAIARVARVVPDAASGMYVAEIEPGSYLDFVSPVPFSDEGGVIERGVLNEKGGMSARAQWAVRPISAADFDRILARGFHEAQPELPRIGPMPDADVSVGFDEGAQAPFILEQPRLRVEQLTSRILRDRLFRRVVLRVYDKRCAVTGLRLINGGGRAEVDAAHIRPVEASGPDILSNGLALSGTAHWMFDRGLISLDDDFRILVSRHVNDPDSARGLINASGHAIVPPRPSDRPSPHFLRWHRENVFKM</sequence>
<reference evidence="2 3" key="1">
    <citation type="submission" date="2017-12" db="EMBL/GenBank/DDBJ databases">
        <title>Anaerobic carbon monoxide metabolism by Pleomorphomonas carboxyditropha sp. nov., a new mesophilic hydrogenogenic carboxidotroph.</title>
        <authorList>
            <person name="Esquivel-Elizondo S."/>
            <person name="Krajmalnik-Brown R."/>
        </authorList>
    </citation>
    <scope>NUCLEOTIDE SEQUENCE [LARGE SCALE GENOMIC DNA]</scope>
    <source>
        <strain evidence="2 3">R5-392</strain>
    </source>
</reference>
<comment type="caution">
    <text evidence="2">The sequence shown here is derived from an EMBL/GenBank/DDBJ whole genome shotgun (WGS) entry which is preliminary data.</text>
</comment>
<feature type="domain" description="HNH nuclease" evidence="1">
    <location>
        <begin position="196"/>
        <end position="250"/>
    </location>
</feature>
<protein>
    <submittedName>
        <fullName evidence="2">Restriction endonuclease</fullName>
    </submittedName>
</protein>
<keyword evidence="2" id="KW-0255">Endonuclease</keyword>
<accession>A0A1I4V6L9</accession>
<keyword evidence="2" id="KW-0378">Hydrolase</keyword>
<evidence type="ECO:0000313" key="3">
    <source>
        <dbReference type="Proteomes" id="UP000233491"/>
    </source>
</evidence>
<dbReference type="OrthoDB" id="7181882at2"/>
<dbReference type="EMBL" id="PJNW01000019">
    <property type="protein sequence ID" value="PKR87403.1"/>
    <property type="molecule type" value="Genomic_DNA"/>
</dbReference>
<dbReference type="AlphaFoldDB" id="A0A1I4V6L9"/>
<dbReference type="InterPro" id="IPR003615">
    <property type="entry name" value="HNH_nuc"/>
</dbReference>
<organism evidence="2 3">
    <name type="scientific">Pleomorphomonas diazotrophica</name>
    <dbReference type="NCBI Taxonomy" id="1166257"/>
    <lineage>
        <taxon>Bacteria</taxon>
        <taxon>Pseudomonadati</taxon>
        <taxon>Pseudomonadota</taxon>
        <taxon>Alphaproteobacteria</taxon>
        <taxon>Hyphomicrobiales</taxon>
        <taxon>Pleomorphomonadaceae</taxon>
        <taxon>Pleomorphomonas</taxon>
    </lineage>
</organism>
<proteinExistence type="predicted"/>
<evidence type="ECO:0000313" key="2">
    <source>
        <dbReference type="EMBL" id="PKR87403.1"/>
    </source>
</evidence>
<dbReference type="Pfam" id="PF13391">
    <property type="entry name" value="HNH_2"/>
    <property type="match status" value="1"/>
</dbReference>
<dbReference type="Proteomes" id="UP000233491">
    <property type="component" value="Unassembled WGS sequence"/>
</dbReference>
<dbReference type="RefSeq" id="WP_101291214.1">
    <property type="nucleotide sequence ID" value="NZ_FOUQ01000010.1"/>
</dbReference>
<keyword evidence="2" id="KW-0540">Nuclease</keyword>
<keyword evidence="3" id="KW-1185">Reference proteome</keyword>
<evidence type="ECO:0000259" key="1">
    <source>
        <dbReference type="Pfam" id="PF13391"/>
    </source>
</evidence>
<gene>
    <name evidence="2" type="ORF">CXZ10_20370</name>
</gene>
<dbReference type="CDD" id="cd00085">
    <property type="entry name" value="HNHc"/>
    <property type="match status" value="1"/>
</dbReference>
<name>A0A1I4V6L9_9HYPH</name>